<organism evidence="1 2">
    <name type="scientific">Melia azedarach</name>
    <name type="common">Chinaberry tree</name>
    <dbReference type="NCBI Taxonomy" id="155640"/>
    <lineage>
        <taxon>Eukaryota</taxon>
        <taxon>Viridiplantae</taxon>
        <taxon>Streptophyta</taxon>
        <taxon>Embryophyta</taxon>
        <taxon>Tracheophyta</taxon>
        <taxon>Spermatophyta</taxon>
        <taxon>Magnoliopsida</taxon>
        <taxon>eudicotyledons</taxon>
        <taxon>Gunneridae</taxon>
        <taxon>Pentapetalae</taxon>
        <taxon>rosids</taxon>
        <taxon>malvids</taxon>
        <taxon>Sapindales</taxon>
        <taxon>Meliaceae</taxon>
        <taxon>Melia</taxon>
    </lineage>
</organism>
<evidence type="ECO:0000313" key="1">
    <source>
        <dbReference type="EMBL" id="KAJ4714078.1"/>
    </source>
</evidence>
<protein>
    <submittedName>
        <fullName evidence="1">Strictosidine synthase</fullName>
    </submittedName>
</protein>
<comment type="caution">
    <text evidence="1">The sequence shown here is derived from an EMBL/GenBank/DDBJ whole genome shotgun (WGS) entry which is preliminary data.</text>
</comment>
<accession>A0ACC1XRW6</accession>
<proteinExistence type="predicted"/>
<sequence length="389" mass="42901">MPKPNSTSDSPSPSSNNSRLSLLIILLIAPVLAAILVYQLDSFDPAHLPIHELPTPPLTAALRNQRMLIGSEFLGLGVLQGPEDLAYDAQSKVIYTGCEDGWVKRVTVNDSAADSVIENWIYTGGRPLGIALGKKEMIVADADKGLLKVSGNSIELLADEAEGRKFKLTDAVDIAENGMLYFTDASYKYRLSEHIWDILEGKPHGRLLSFDPLTKETRVLVSDLYFANGVVVSPDQTHLVFCETPMRRCRKYYIYGEKSGLVEKFADNLPGLPDNIRYDGEGHYLIAIVMDVSKFWDLAFRYPFIRKMVGVVVRHLGMVHMEKNGGVFVVDLEGNPIAHYYDPGVSFVSSATKIGDHLYFGSVHHPYVLRLDVNKHPAAAAAAAARAVV</sequence>
<gene>
    <name evidence="1" type="ORF">OWV82_012613</name>
</gene>
<reference evidence="1 2" key="1">
    <citation type="journal article" date="2023" name="Science">
        <title>Complex scaffold remodeling in plant triterpene biosynthesis.</title>
        <authorList>
            <person name="De La Pena R."/>
            <person name="Hodgson H."/>
            <person name="Liu J.C."/>
            <person name="Stephenson M.J."/>
            <person name="Martin A.C."/>
            <person name="Owen C."/>
            <person name="Harkess A."/>
            <person name="Leebens-Mack J."/>
            <person name="Jimenez L.E."/>
            <person name="Osbourn A."/>
            <person name="Sattely E.S."/>
        </authorList>
    </citation>
    <scope>NUCLEOTIDE SEQUENCE [LARGE SCALE GENOMIC DNA]</scope>
    <source>
        <strain evidence="2">cv. JPN11</strain>
        <tissue evidence="1">Leaf</tissue>
    </source>
</reference>
<name>A0ACC1XRW6_MELAZ</name>
<keyword evidence="2" id="KW-1185">Reference proteome</keyword>
<evidence type="ECO:0000313" key="2">
    <source>
        <dbReference type="Proteomes" id="UP001164539"/>
    </source>
</evidence>
<dbReference type="EMBL" id="CM051400">
    <property type="protein sequence ID" value="KAJ4714078.1"/>
    <property type="molecule type" value="Genomic_DNA"/>
</dbReference>
<dbReference type="Proteomes" id="UP001164539">
    <property type="component" value="Chromosome 7"/>
</dbReference>